<name>I3CCJ1_9GAMM</name>
<dbReference type="InterPro" id="IPR027417">
    <property type="entry name" value="P-loop_NTPase"/>
</dbReference>
<proteinExistence type="predicted"/>
<feature type="domain" description="Response regulatory" evidence="2">
    <location>
        <begin position="7"/>
        <end position="120"/>
    </location>
</feature>
<dbReference type="PANTHER" id="PTHR43581:SF2">
    <property type="entry name" value="EXCINUCLEASE ATPASE SUBUNIT"/>
    <property type="match status" value="1"/>
</dbReference>
<dbReference type="Proteomes" id="UP000005744">
    <property type="component" value="Unassembled WGS sequence"/>
</dbReference>
<keyword evidence="1" id="KW-0597">Phosphoprotein</keyword>
<keyword evidence="4" id="KW-1185">Reference proteome</keyword>
<dbReference type="AlphaFoldDB" id="I3CCJ1"/>
<dbReference type="CDD" id="cd00156">
    <property type="entry name" value="REC"/>
    <property type="match status" value="1"/>
</dbReference>
<dbReference type="InterPro" id="IPR051396">
    <property type="entry name" value="Bact_Antivir_Def_Nuclease"/>
</dbReference>
<evidence type="ECO:0000256" key="1">
    <source>
        <dbReference type="PROSITE-ProRule" id="PRU00169"/>
    </source>
</evidence>
<dbReference type="SMART" id="SM00448">
    <property type="entry name" value="REC"/>
    <property type="match status" value="1"/>
</dbReference>
<dbReference type="eggNOG" id="COG1106">
    <property type="taxonomic scope" value="Bacteria"/>
</dbReference>
<organism evidence="3 4">
    <name type="scientific">Beggiatoa alba B18LD</name>
    <dbReference type="NCBI Taxonomy" id="395493"/>
    <lineage>
        <taxon>Bacteria</taxon>
        <taxon>Pseudomonadati</taxon>
        <taxon>Pseudomonadota</taxon>
        <taxon>Gammaproteobacteria</taxon>
        <taxon>Thiotrichales</taxon>
        <taxon>Thiotrichaceae</taxon>
        <taxon>Beggiatoa</taxon>
    </lineage>
</organism>
<feature type="modified residue" description="4-aspartylphosphate" evidence="1">
    <location>
        <position position="55"/>
    </location>
</feature>
<dbReference type="SUPFAM" id="SSF52172">
    <property type="entry name" value="CheY-like"/>
    <property type="match status" value="1"/>
</dbReference>
<sequence length="478" mass="55046">MNTNKYQILAVDDEQEMREELNAILKDDFIVTTANDGEAGLKQLIKNDFDIAIIDLKMPKMDGLELIKQIKAKNIQIPLVLLTGKGGVQDAFEASKLGVDKWVEKSSLNIDDFIKILLELVQKIPDYHSTYHSTVKTLTLKNFTAFSNETFEFSPQLNIFIGENATGKTHILKSCYATLSAVAERNLVDINPDLGTLNVDLSDKFFRVFRPDFLNNLIRYQQEQAEIQLSFENPECDLQLFLQKKEDKIQLQHLPAKYINKTPVYISTREMLGIYQNFQAIYDKHYMRLDETWRDVCVALGGLELRQIDERLQTIVNKIEEFIGGKLELDKNGNFYLNTPQKGRLEAQLISEGQRKLAMLSRLIQTNALQNGYLFWDEPEANLNPHFIKEIAPILLELSKHGVQVFIATHSLFLLREIEICLTEEQYKKVQVRWFGLQLDKETNNTVVTQANDIDDIGDITASEEQLMQSVRFMRSNR</sequence>
<reference evidence="3 4" key="1">
    <citation type="submission" date="2011-11" db="EMBL/GenBank/DDBJ databases">
        <title>Improved High-Quality Draft sequence of Beggiatoa alba B18lD.</title>
        <authorList>
            <consortium name="US DOE Joint Genome Institute"/>
            <person name="Lucas S."/>
            <person name="Han J."/>
            <person name="Lapidus A."/>
            <person name="Cheng J.-F."/>
            <person name="Goodwin L."/>
            <person name="Pitluck S."/>
            <person name="Peters L."/>
            <person name="Mikhailova N."/>
            <person name="Held B."/>
            <person name="Detter J.C."/>
            <person name="Han C."/>
            <person name="Tapia R."/>
            <person name="Land M."/>
            <person name="Hauser L."/>
            <person name="Kyrpides N."/>
            <person name="Ivanova N."/>
            <person name="Pagani I."/>
            <person name="Samuel K."/>
            <person name="Teske A."/>
            <person name="Mueller J."/>
            <person name="Woyke T."/>
        </authorList>
    </citation>
    <scope>NUCLEOTIDE SEQUENCE [LARGE SCALE GENOMIC DNA]</scope>
    <source>
        <strain evidence="3 4">B18LD</strain>
    </source>
</reference>
<dbReference type="STRING" id="395493.BegalDRAFT_0415"/>
<dbReference type="eggNOG" id="COG2204">
    <property type="taxonomic scope" value="Bacteria"/>
</dbReference>
<dbReference type="HOGENOM" id="CLU_045089_0_0_6"/>
<evidence type="ECO:0000259" key="2">
    <source>
        <dbReference type="PROSITE" id="PS50110"/>
    </source>
</evidence>
<dbReference type="SUPFAM" id="SSF52540">
    <property type="entry name" value="P-loop containing nucleoside triphosphate hydrolases"/>
    <property type="match status" value="1"/>
</dbReference>
<keyword evidence="3" id="KW-0238">DNA-binding</keyword>
<protein>
    <submittedName>
        <fullName evidence="3">Response regulator with CheY-like receiver, AAA-type ATPase, and DNA-binding domains</fullName>
    </submittedName>
</protein>
<dbReference type="Pfam" id="PF00072">
    <property type="entry name" value="Response_reg"/>
    <property type="match status" value="1"/>
</dbReference>
<dbReference type="InterPro" id="IPR011006">
    <property type="entry name" value="CheY-like_superfamily"/>
</dbReference>
<dbReference type="Pfam" id="PF13304">
    <property type="entry name" value="AAA_21"/>
    <property type="match status" value="1"/>
</dbReference>
<evidence type="ECO:0000313" key="3">
    <source>
        <dbReference type="EMBL" id="EIJ41334.1"/>
    </source>
</evidence>
<dbReference type="GO" id="GO:0005524">
    <property type="term" value="F:ATP binding"/>
    <property type="evidence" value="ECO:0007669"/>
    <property type="project" value="InterPro"/>
</dbReference>
<accession>I3CCJ1</accession>
<dbReference type="OrthoDB" id="9815944at2"/>
<dbReference type="Gene3D" id="3.40.50.300">
    <property type="entry name" value="P-loop containing nucleotide triphosphate hydrolases"/>
    <property type="match status" value="1"/>
</dbReference>
<dbReference type="RefSeq" id="WP_002683166.1">
    <property type="nucleotide sequence ID" value="NZ_JH600070.1"/>
</dbReference>
<dbReference type="GO" id="GO:0003677">
    <property type="term" value="F:DNA binding"/>
    <property type="evidence" value="ECO:0007669"/>
    <property type="project" value="UniProtKB-KW"/>
</dbReference>
<dbReference type="Gene3D" id="3.40.50.2300">
    <property type="match status" value="1"/>
</dbReference>
<dbReference type="InterPro" id="IPR003959">
    <property type="entry name" value="ATPase_AAA_core"/>
</dbReference>
<dbReference type="GO" id="GO:0016887">
    <property type="term" value="F:ATP hydrolysis activity"/>
    <property type="evidence" value="ECO:0007669"/>
    <property type="project" value="InterPro"/>
</dbReference>
<dbReference type="InterPro" id="IPR001789">
    <property type="entry name" value="Sig_transdc_resp-reg_receiver"/>
</dbReference>
<evidence type="ECO:0000313" key="4">
    <source>
        <dbReference type="Proteomes" id="UP000005744"/>
    </source>
</evidence>
<gene>
    <name evidence="3" type="ORF">BegalDRAFT_0415</name>
</gene>
<dbReference type="EMBL" id="JH600070">
    <property type="protein sequence ID" value="EIJ41334.1"/>
    <property type="molecule type" value="Genomic_DNA"/>
</dbReference>
<dbReference type="GO" id="GO:0000160">
    <property type="term" value="P:phosphorelay signal transduction system"/>
    <property type="evidence" value="ECO:0007669"/>
    <property type="project" value="InterPro"/>
</dbReference>
<dbReference type="PANTHER" id="PTHR43581">
    <property type="entry name" value="ATP/GTP PHOSPHATASE"/>
    <property type="match status" value="1"/>
</dbReference>
<dbReference type="PROSITE" id="PS50110">
    <property type="entry name" value="RESPONSE_REGULATORY"/>
    <property type="match status" value="1"/>
</dbReference>
<dbReference type="CDD" id="cd00267">
    <property type="entry name" value="ABC_ATPase"/>
    <property type="match status" value="1"/>
</dbReference>